<reference evidence="1 2" key="2">
    <citation type="submission" date="2007-06" db="EMBL/GenBank/DDBJ databases">
        <title>Draft genome sequence of Pseudoflavonifractor capillosus ATCC 29799.</title>
        <authorList>
            <person name="Sudarsanam P."/>
            <person name="Ley R."/>
            <person name="Guruge J."/>
            <person name="Turnbaugh P.J."/>
            <person name="Mahowald M."/>
            <person name="Liep D."/>
            <person name="Gordon J."/>
        </authorList>
    </citation>
    <scope>NUCLEOTIDE SEQUENCE [LARGE SCALE GENOMIC DNA]</scope>
    <source>
        <strain evidence="1 2">ATCC 29799</strain>
    </source>
</reference>
<dbReference type="EMBL" id="AAXG02000010">
    <property type="protein sequence ID" value="EDN00803.1"/>
    <property type="molecule type" value="Genomic_DNA"/>
</dbReference>
<comment type="caution">
    <text evidence="1">The sequence shown here is derived from an EMBL/GenBank/DDBJ whole genome shotgun (WGS) entry which is preliminary data.</text>
</comment>
<keyword evidence="2" id="KW-1185">Reference proteome</keyword>
<evidence type="ECO:0000313" key="1">
    <source>
        <dbReference type="EMBL" id="EDN00803.1"/>
    </source>
</evidence>
<gene>
    <name evidence="1" type="ORF">BACCAP_01569</name>
</gene>
<organism evidence="1 2">
    <name type="scientific">Pseudoflavonifractor capillosus ATCC 29799</name>
    <dbReference type="NCBI Taxonomy" id="411467"/>
    <lineage>
        <taxon>Bacteria</taxon>
        <taxon>Bacillati</taxon>
        <taxon>Bacillota</taxon>
        <taxon>Clostridia</taxon>
        <taxon>Eubacteriales</taxon>
        <taxon>Oscillospiraceae</taxon>
        <taxon>Pseudoflavonifractor</taxon>
    </lineage>
</organism>
<reference evidence="1 2" key="1">
    <citation type="submission" date="2007-04" db="EMBL/GenBank/DDBJ databases">
        <authorList>
            <person name="Fulton L."/>
            <person name="Clifton S."/>
            <person name="Fulton B."/>
            <person name="Xu J."/>
            <person name="Minx P."/>
            <person name="Pepin K.H."/>
            <person name="Johnson M."/>
            <person name="Thiruvilangam P."/>
            <person name="Bhonagiri V."/>
            <person name="Nash W.E."/>
            <person name="Mardis E.R."/>
            <person name="Wilson R.K."/>
        </authorList>
    </citation>
    <scope>NUCLEOTIDE SEQUENCE [LARGE SCALE GENOMIC DNA]</scope>
    <source>
        <strain evidence="1 2">ATCC 29799</strain>
    </source>
</reference>
<evidence type="ECO:0000313" key="2">
    <source>
        <dbReference type="Proteomes" id="UP000003639"/>
    </source>
</evidence>
<dbReference type="AlphaFoldDB" id="A6NTP0"/>
<accession>A6NTP0</accession>
<sequence>MIFMKRTPSLRRYHRAILCAGMGGYAFQDACADFRKAVSGQQGAFGKEAQVFL</sequence>
<proteinExistence type="predicted"/>
<protein>
    <submittedName>
        <fullName evidence="1">Uncharacterized protein</fullName>
    </submittedName>
</protein>
<name>A6NTP0_9FIRM</name>
<dbReference type="Proteomes" id="UP000003639">
    <property type="component" value="Unassembled WGS sequence"/>
</dbReference>